<keyword evidence="3" id="KW-1185">Reference proteome</keyword>
<organism evidence="2 3">
    <name type="scientific">Bacillus sonorensis</name>
    <dbReference type="NCBI Taxonomy" id="119858"/>
    <lineage>
        <taxon>Bacteria</taxon>
        <taxon>Bacillati</taxon>
        <taxon>Bacillota</taxon>
        <taxon>Bacilli</taxon>
        <taxon>Bacillales</taxon>
        <taxon>Bacillaceae</taxon>
        <taxon>Bacillus</taxon>
    </lineage>
</organism>
<evidence type="ECO:0000313" key="3">
    <source>
        <dbReference type="Proteomes" id="UP000196877"/>
    </source>
</evidence>
<proteinExistence type="predicted"/>
<dbReference type="RefSeq" id="WP_006636190.1">
    <property type="nucleotide sequence ID" value="NZ_BORD01000012.1"/>
</dbReference>
<keyword evidence="1" id="KW-0812">Transmembrane</keyword>
<gene>
    <name evidence="2" type="ORF">S101395_02419</name>
</gene>
<evidence type="ECO:0000256" key="1">
    <source>
        <dbReference type="SAM" id="Phobius"/>
    </source>
</evidence>
<dbReference type="GeneID" id="92853631"/>
<name>A0ABM6LI06_9BACI</name>
<evidence type="ECO:0000313" key="2">
    <source>
        <dbReference type="EMBL" id="ASB88926.1"/>
    </source>
</evidence>
<protein>
    <submittedName>
        <fullName evidence="2">Uncharacterized protein</fullName>
    </submittedName>
</protein>
<keyword evidence="1" id="KW-1133">Transmembrane helix</keyword>
<feature type="transmembrane region" description="Helical" evidence="1">
    <location>
        <begin position="6"/>
        <end position="27"/>
    </location>
</feature>
<keyword evidence="1" id="KW-0472">Membrane</keyword>
<accession>A0ABM6LI06</accession>
<reference evidence="2 3" key="1">
    <citation type="submission" date="2017-06" db="EMBL/GenBank/DDBJ databases">
        <title>Genome sequence of Bacillus sonorensis strain SRCM101395.</title>
        <authorList>
            <person name="Cho S.H."/>
        </authorList>
    </citation>
    <scope>NUCLEOTIDE SEQUENCE [LARGE SCALE GENOMIC DNA]</scope>
    <source>
        <strain evidence="2 3">SRCM101395</strain>
    </source>
</reference>
<dbReference type="EMBL" id="CP021920">
    <property type="protein sequence ID" value="ASB88926.1"/>
    <property type="molecule type" value="Genomic_DNA"/>
</dbReference>
<dbReference type="Proteomes" id="UP000196877">
    <property type="component" value="Chromosome"/>
</dbReference>
<sequence>MDWLEFISHVIHSLIWPVTLVIIVLLLKEPVSERLKELMKLKYKDFELEFGMRVQALAAARIKGKAGQAAIKSRSPSTAVIDSAWSEVEEALHQAAKRYDADSGHHDLLRVIDVLHEQGAVSKETVSLVRELWNLRFIVQGEVSSKSALEYRSLCQEAAENLRSVGEVPSTF</sequence>